<reference evidence="2" key="1">
    <citation type="journal article" date="2011" name="Genome Biol.">
        <title>Comparative and functional genomics provide insights into the pathogenicity of dermatophytic fungi.</title>
        <authorList>
            <person name="Burmester A."/>
            <person name="Shelest E."/>
            <person name="Gloeckner G."/>
            <person name="Heddergott C."/>
            <person name="Schindler S."/>
            <person name="Staib P."/>
            <person name="Heidel A."/>
            <person name="Felder M."/>
            <person name="Petzold A."/>
            <person name="Szafranski K."/>
            <person name="Feuermann M."/>
            <person name="Pedruzzi I."/>
            <person name="Priebe S."/>
            <person name="Groth M."/>
            <person name="Winkler R."/>
            <person name="Li W."/>
            <person name="Kniemeyer O."/>
            <person name="Schroeckh V."/>
            <person name="Hertweck C."/>
            <person name="Hube B."/>
            <person name="White T.C."/>
            <person name="Platzer M."/>
            <person name="Guthke R."/>
            <person name="Heitman J."/>
            <person name="Woestemeyer J."/>
            <person name="Zipfel P.F."/>
            <person name="Monod M."/>
            <person name="Brakhage A.A."/>
        </authorList>
    </citation>
    <scope>NUCLEOTIDE SEQUENCE [LARGE SCALE GENOMIC DNA]</scope>
    <source>
        <strain evidence="2">HKI 0517</strain>
    </source>
</reference>
<dbReference type="AlphaFoldDB" id="D4D142"/>
<sequence>MDAGIISLDGNRVRFKVRDWKTMLALRVLSTRIREVIAQALKTPKKELSADHRQWLGLFLQVLEAKKKPDSSEYITM</sequence>
<evidence type="ECO:0000313" key="1">
    <source>
        <dbReference type="EMBL" id="EFE44440.1"/>
    </source>
</evidence>
<gene>
    <name evidence="1" type="ORF">TRV_00789</name>
</gene>
<dbReference type="RefSeq" id="XP_003025051.1">
    <property type="nucleotide sequence ID" value="XM_003025005.1"/>
</dbReference>
<dbReference type="KEGG" id="tve:TRV_00789"/>
<dbReference type="EMBL" id="ACYE01000049">
    <property type="protein sequence ID" value="EFE44440.1"/>
    <property type="molecule type" value="Genomic_DNA"/>
</dbReference>
<dbReference type="GeneID" id="9580543"/>
<protein>
    <submittedName>
        <fullName evidence="1">Uncharacterized protein</fullName>
    </submittedName>
</protein>
<proteinExistence type="predicted"/>
<keyword evidence="2" id="KW-1185">Reference proteome</keyword>
<dbReference type="HOGENOM" id="CLU_2639883_0_0_1"/>
<dbReference type="Proteomes" id="UP000008383">
    <property type="component" value="Unassembled WGS sequence"/>
</dbReference>
<comment type="caution">
    <text evidence="1">The sequence shown here is derived from an EMBL/GenBank/DDBJ whole genome shotgun (WGS) entry which is preliminary data.</text>
</comment>
<organism evidence="1 2">
    <name type="scientific">Trichophyton verrucosum (strain HKI 0517)</name>
    <dbReference type="NCBI Taxonomy" id="663202"/>
    <lineage>
        <taxon>Eukaryota</taxon>
        <taxon>Fungi</taxon>
        <taxon>Dikarya</taxon>
        <taxon>Ascomycota</taxon>
        <taxon>Pezizomycotina</taxon>
        <taxon>Eurotiomycetes</taxon>
        <taxon>Eurotiomycetidae</taxon>
        <taxon>Onygenales</taxon>
        <taxon>Arthrodermataceae</taxon>
        <taxon>Trichophyton</taxon>
    </lineage>
</organism>
<evidence type="ECO:0000313" key="2">
    <source>
        <dbReference type="Proteomes" id="UP000008383"/>
    </source>
</evidence>
<accession>D4D142</accession>
<name>D4D142_TRIVH</name>